<evidence type="ECO:0000256" key="1">
    <source>
        <dbReference type="SAM" id="MobiDB-lite"/>
    </source>
</evidence>
<accession>A0A5N6PXA4</accession>
<feature type="compositionally biased region" description="Acidic residues" evidence="1">
    <location>
        <begin position="49"/>
        <end position="68"/>
    </location>
</feature>
<keyword evidence="3" id="KW-1185">Reference proteome</keyword>
<dbReference type="AlphaFoldDB" id="A0A5N6PXA4"/>
<feature type="compositionally biased region" description="Low complexity" evidence="1">
    <location>
        <begin position="325"/>
        <end position="338"/>
    </location>
</feature>
<evidence type="ECO:0000313" key="2">
    <source>
        <dbReference type="EMBL" id="KAD7117451.1"/>
    </source>
</evidence>
<organism evidence="2 3">
    <name type="scientific">Mikania micrantha</name>
    <name type="common">bitter vine</name>
    <dbReference type="NCBI Taxonomy" id="192012"/>
    <lineage>
        <taxon>Eukaryota</taxon>
        <taxon>Viridiplantae</taxon>
        <taxon>Streptophyta</taxon>
        <taxon>Embryophyta</taxon>
        <taxon>Tracheophyta</taxon>
        <taxon>Spermatophyta</taxon>
        <taxon>Magnoliopsida</taxon>
        <taxon>eudicotyledons</taxon>
        <taxon>Gunneridae</taxon>
        <taxon>Pentapetalae</taxon>
        <taxon>asterids</taxon>
        <taxon>campanulids</taxon>
        <taxon>Asterales</taxon>
        <taxon>Asteraceae</taxon>
        <taxon>Asteroideae</taxon>
        <taxon>Heliantheae alliance</taxon>
        <taxon>Eupatorieae</taxon>
        <taxon>Mikania</taxon>
    </lineage>
</organism>
<comment type="caution">
    <text evidence="2">The sequence shown here is derived from an EMBL/GenBank/DDBJ whole genome shotgun (WGS) entry which is preliminary data.</text>
</comment>
<protein>
    <recommendedName>
        <fullName evidence="4">DUF506 domain-containing protein</fullName>
    </recommendedName>
</protein>
<feature type="region of interest" description="Disordered" evidence="1">
    <location>
        <begin position="311"/>
        <end position="342"/>
    </location>
</feature>
<proteinExistence type="predicted"/>
<evidence type="ECO:0000313" key="3">
    <source>
        <dbReference type="Proteomes" id="UP000326396"/>
    </source>
</evidence>
<dbReference type="OrthoDB" id="691424at2759"/>
<reference evidence="2 3" key="1">
    <citation type="submission" date="2019-05" db="EMBL/GenBank/DDBJ databases">
        <title>Mikania micrantha, genome provides insights into the molecular mechanism of rapid growth.</title>
        <authorList>
            <person name="Liu B."/>
        </authorList>
    </citation>
    <scope>NUCLEOTIDE SEQUENCE [LARGE SCALE GENOMIC DNA]</scope>
    <source>
        <strain evidence="2">NLD-2019</strain>
        <tissue evidence="2">Leaf</tissue>
    </source>
</reference>
<evidence type="ECO:0008006" key="4">
    <source>
        <dbReference type="Google" id="ProtNLM"/>
    </source>
</evidence>
<dbReference type="PANTHER" id="PTHR31579">
    <property type="entry name" value="OS03G0796600 PROTEIN"/>
    <property type="match status" value="1"/>
</dbReference>
<feature type="region of interest" description="Disordered" evidence="1">
    <location>
        <begin position="36"/>
        <end position="73"/>
    </location>
</feature>
<dbReference type="Proteomes" id="UP000326396">
    <property type="component" value="Linkage Group LG10"/>
</dbReference>
<dbReference type="EMBL" id="SZYD01000002">
    <property type="protein sequence ID" value="KAD7117451.1"/>
    <property type="molecule type" value="Genomic_DNA"/>
</dbReference>
<sequence>MTGATKAPSADRSSGDHTKLSIEYKTDMIFEFLEEGEHSSGSSFNSGDSYDDGDFEEDENPAEPEEEDRSFWESQEKHLTENLYRTSSIESKIRLKAKEIIKEIKSSPVGCCDCRVTAVNGCRRCLHREISDRLQRAGYNCGICKAKWNNLKQIPAGEHTYIEVLDTSNYKKGVLKVIIELNFRAEFEMVKGSQEYNRLISLLPEIYVGKTERLQSLIKILCLASKKCMADQKMHMAPWRKLKYMQAKWQGVRESELVLSPDVLAVVESSNRLSRRTMVSLLTYDLVESLNNMSSSSLHAMAVESINKENFQEDKEGGGNLSKPSSNSRENSSEASENPKGINLQNSDGITILRIFSAINIYEMKWLQEDSDELEFNSTAIPNTFSPNIIHNHHRQKLLISSSVSEKNGVLLFSCGPKSAGAAVQAGGWAVFSVRWRCKRGGYEDLHQVLPRALVLEIMEGSHVYLLWNRS</sequence>
<name>A0A5N6PXA4_9ASTR</name>
<dbReference type="InterPro" id="IPR006502">
    <property type="entry name" value="PDDEXK-like"/>
</dbReference>
<gene>
    <name evidence="2" type="ORF">E3N88_04719</name>
</gene>
<dbReference type="PANTHER" id="PTHR31579:SF58">
    <property type="entry name" value="PLANT-SPECIFIC DOMAIN TIGR01615 FAMILY PROTEIN"/>
    <property type="match status" value="1"/>
</dbReference>
<dbReference type="NCBIfam" id="TIGR01615">
    <property type="entry name" value="A_thal_3542"/>
    <property type="match status" value="1"/>
</dbReference>
<feature type="compositionally biased region" description="Low complexity" evidence="1">
    <location>
        <begin position="39"/>
        <end position="48"/>
    </location>
</feature>
<dbReference type="Pfam" id="PF04720">
    <property type="entry name" value="PDDEXK_6"/>
    <property type="match status" value="1"/>
</dbReference>